<gene>
    <name evidence="1" type="ORF">FWK35_00005479</name>
</gene>
<organism evidence="1 2">
    <name type="scientific">Aphis craccivora</name>
    <name type="common">Cowpea aphid</name>
    <dbReference type="NCBI Taxonomy" id="307492"/>
    <lineage>
        <taxon>Eukaryota</taxon>
        <taxon>Metazoa</taxon>
        <taxon>Ecdysozoa</taxon>
        <taxon>Arthropoda</taxon>
        <taxon>Hexapoda</taxon>
        <taxon>Insecta</taxon>
        <taxon>Pterygota</taxon>
        <taxon>Neoptera</taxon>
        <taxon>Paraneoptera</taxon>
        <taxon>Hemiptera</taxon>
        <taxon>Sternorrhyncha</taxon>
        <taxon>Aphidomorpha</taxon>
        <taxon>Aphidoidea</taxon>
        <taxon>Aphididae</taxon>
        <taxon>Aphidini</taxon>
        <taxon>Aphis</taxon>
        <taxon>Aphis</taxon>
    </lineage>
</organism>
<accession>A0A6G0ZL62</accession>
<protein>
    <submittedName>
        <fullName evidence="1">Uncharacterized protein</fullName>
    </submittedName>
</protein>
<dbReference type="Proteomes" id="UP000478052">
    <property type="component" value="Unassembled WGS sequence"/>
</dbReference>
<evidence type="ECO:0000313" key="1">
    <source>
        <dbReference type="EMBL" id="KAF0771806.1"/>
    </source>
</evidence>
<comment type="caution">
    <text evidence="1">The sequence shown here is derived from an EMBL/GenBank/DDBJ whole genome shotgun (WGS) entry which is preliminary data.</text>
</comment>
<proteinExistence type="predicted"/>
<name>A0A6G0ZL62_APHCR</name>
<keyword evidence="2" id="KW-1185">Reference proteome</keyword>
<evidence type="ECO:0000313" key="2">
    <source>
        <dbReference type="Proteomes" id="UP000478052"/>
    </source>
</evidence>
<sequence length="12" mass="1361">MVVNQKLNTVNT</sequence>
<dbReference type="EMBL" id="VUJU01000252">
    <property type="protein sequence ID" value="KAF0771806.1"/>
    <property type="molecule type" value="Genomic_DNA"/>
</dbReference>
<reference evidence="1 2" key="1">
    <citation type="submission" date="2019-08" db="EMBL/GenBank/DDBJ databases">
        <title>Whole genome of Aphis craccivora.</title>
        <authorList>
            <person name="Voronova N.V."/>
            <person name="Shulinski R.S."/>
            <person name="Bandarenka Y.V."/>
            <person name="Zhorov D.G."/>
            <person name="Warner D."/>
        </authorList>
    </citation>
    <scope>NUCLEOTIDE SEQUENCE [LARGE SCALE GENOMIC DNA]</scope>
    <source>
        <strain evidence="1">180601</strain>
        <tissue evidence="1">Whole Body</tissue>
    </source>
</reference>